<dbReference type="RefSeq" id="XP_031861715.1">
    <property type="nucleotide sequence ID" value="XM_032004113.1"/>
</dbReference>
<dbReference type="OrthoDB" id="2135762at2759"/>
<dbReference type="InterPro" id="IPR013950">
    <property type="entry name" value="Mis14/Nsl1"/>
</dbReference>
<organism evidence="1 2">
    <name type="scientific">Kwoniella shandongensis</name>
    <dbReference type="NCBI Taxonomy" id="1734106"/>
    <lineage>
        <taxon>Eukaryota</taxon>
        <taxon>Fungi</taxon>
        <taxon>Dikarya</taxon>
        <taxon>Basidiomycota</taxon>
        <taxon>Agaricomycotina</taxon>
        <taxon>Tremellomycetes</taxon>
        <taxon>Tremellales</taxon>
        <taxon>Cryptococcaceae</taxon>
        <taxon>Kwoniella</taxon>
    </lineage>
</organism>
<name>A0A5M6C0W7_9TREE</name>
<evidence type="ECO:0000313" key="1">
    <source>
        <dbReference type="EMBL" id="WWD19678.1"/>
    </source>
</evidence>
<dbReference type="EMBL" id="CP144057">
    <property type="protein sequence ID" value="WWD19678.1"/>
    <property type="molecule type" value="Genomic_DNA"/>
</dbReference>
<dbReference type="AlphaFoldDB" id="A0A5M6C0W7"/>
<sequence length="208" mass="23924">MAEPTLSRIVIDQEPDWIRVKDNVSQAIVSVMETRLATMPGGKDGDAAKGMRKEVEARLGKIRERMFQMSSYNLQVNGQNYEDYVDATEGFDEVLDRKIWGLHHERVDWEARTAEKRKRMPDGIHRLEEDLEMRRTEAEWLPDDELLEDGKGTLKAEEIPAPPRHEEVKQTFQTVISNLAEVAKTAPTQLQRAQRAQTVRDEILDMAP</sequence>
<reference evidence="1" key="2">
    <citation type="submission" date="2024-01" db="EMBL/GenBank/DDBJ databases">
        <title>Comparative genomics of Cryptococcus and Kwoniella reveals pathogenesis evolution and contrasting modes of karyotype evolution via chromosome fusion or intercentromeric recombination.</title>
        <authorList>
            <person name="Coelho M.A."/>
            <person name="David-Palma M."/>
            <person name="Shea T."/>
            <person name="Bowers K."/>
            <person name="McGinley-Smith S."/>
            <person name="Mohammad A.W."/>
            <person name="Gnirke A."/>
            <person name="Yurkov A.M."/>
            <person name="Nowrousian M."/>
            <person name="Sun S."/>
            <person name="Cuomo C.A."/>
            <person name="Heitman J."/>
        </authorList>
    </citation>
    <scope>NUCLEOTIDE SEQUENCE</scope>
    <source>
        <strain evidence="1">CBS 12478</strain>
    </source>
</reference>
<dbReference type="GO" id="GO:0000070">
    <property type="term" value="P:mitotic sister chromatid segregation"/>
    <property type="evidence" value="ECO:0007669"/>
    <property type="project" value="InterPro"/>
</dbReference>
<gene>
    <name evidence="1" type="ORF">CI109_104140</name>
</gene>
<keyword evidence="2" id="KW-1185">Reference proteome</keyword>
<dbReference type="PANTHER" id="PTHR31749:SF3">
    <property type="entry name" value="KINETOCHORE-ASSOCIATED PROTEIN NSL1 HOMOLOG"/>
    <property type="match status" value="1"/>
</dbReference>
<protein>
    <submittedName>
        <fullName evidence="1">Uncharacterized protein</fullName>
    </submittedName>
</protein>
<proteinExistence type="predicted"/>
<reference evidence="1" key="1">
    <citation type="submission" date="2017-08" db="EMBL/GenBank/DDBJ databases">
        <authorList>
            <person name="Cuomo C."/>
            <person name="Billmyre B."/>
            <person name="Heitman J."/>
        </authorList>
    </citation>
    <scope>NUCLEOTIDE SEQUENCE</scope>
    <source>
        <strain evidence="1">CBS 12478</strain>
    </source>
</reference>
<dbReference type="Proteomes" id="UP000322225">
    <property type="component" value="Chromosome 7"/>
</dbReference>
<dbReference type="PANTHER" id="PTHR31749">
    <property type="entry name" value="KINETOCHORE-ASSOCIATED PROTEIN NSL1 HOMOLOG"/>
    <property type="match status" value="1"/>
</dbReference>
<dbReference type="GeneID" id="43588246"/>
<accession>A0A5M6C0W7</accession>
<dbReference type="KEGG" id="ksn:43588246"/>
<evidence type="ECO:0000313" key="2">
    <source>
        <dbReference type="Proteomes" id="UP000322225"/>
    </source>
</evidence>
<dbReference type="GO" id="GO:0000444">
    <property type="term" value="C:MIS12/MIND type complex"/>
    <property type="evidence" value="ECO:0007669"/>
    <property type="project" value="TreeGrafter"/>
</dbReference>